<feature type="compositionally biased region" description="Basic and acidic residues" evidence="8">
    <location>
        <begin position="963"/>
        <end position="1019"/>
    </location>
</feature>
<feature type="compositionally biased region" description="Low complexity" evidence="8">
    <location>
        <begin position="467"/>
        <end position="485"/>
    </location>
</feature>
<dbReference type="OrthoDB" id="6123at2759"/>
<feature type="domain" description="Inner centromere protein ARK-binding" evidence="9">
    <location>
        <begin position="1285"/>
        <end position="1345"/>
    </location>
</feature>
<evidence type="ECO:0000256" key="7">
    <source>
        <dbReference type="ARBA" id="ARBA00023242"/>
    </source>
</evidence>
<feature type="compositionally biased region" description="Acidic residues" evidence="8">
    <location>
        <begin position="1288"/>
        <end position="1298"/>
    </location>
</feature>
<evidence type="ECO:0000313" key="11">
    <source>
        <dbReference type="Proteomes" id="UP000006753"/>
    </source>
</evidence>
<feature type="compositionally biased region" description="Acidic residues" evidence="8">
    <location>
        <begin position="414"/>
        <end position="423"/>
    </location>
</feature>
<evidence type="ECO:0000256" key="1">
    <source>
        <dbReference type="ARBA" id="ARBA00004123"/>
    </source>
</evidence>
<feature type="compositionally biased region" description="Low complexity" evidence="8">
    <location>
        <begin position="284"/>
        <end position="297"/>
    </location>
</feature>
<dbReference type="GO" id="GO:0005819">
    <property type="term" value="C:spindle"/>
    <property type="evidence" value="ECO:0007669"/>
    <property type="project" value="UniProtKB-SubCell"/>
</dbReference>
<evidence type="ECO:0000256" key="3">
    <source>
        <dbReference type="ARBA" id="ARBA00010042"/>
    </source>
</evidence>
<feature type="region of interest" description="Disordered" evidence="8">
    <location>
        <begin position="666"/>
        <end position="1170"/>
    </location>
</feature>
<evidence type="ECO:0000256" key="2">
    <source>
        <dbReference type="ARBA" id="ARBA00004186"/>
    </source>
</evidence>
<dbReference type="Pfam" id="PF03941">
    <property type="entry name" value="INCENP_ARK-bind"/>
    <property type="match status" value="1"/>
</dbReference>
<dbReference type="InParanoid" id="K1WJH0"/>
<feature type="compositionally biased region" description="Polar residues" evidence="8">
    <location>
        <begin position="375"/>
        <end position="397"/>
    </location>
</feature>
<dbReference type="PANTHER" id="PTHR13142">
    <property type="entry name" value="INNER CENTROMERE PROTEIN"/>
    <property type="match status" value="1"/>
</dbReference>
<evidence type="ECO:0000259" key="9">
    <source>
        <dbReference type="Pfam" id="PF03941"/>
    </source>
</evidence>
<dbReference type="GO" id="GO:0007059">
    <property type="term" value="P:chromosome segregation"/>
    <property type="evidence" value="ECO:0007669"/>
    <property type="project" value="UniProtKB-KW"/>
</dbReference>
<dbReference type="KEGG" id="mbe:MBM_04179"/>
<organism evidence="10 11">
    <name type="scientific">Marssonina brunnea f. sp. multigermtubi (strain MB_m1)</name>
    <name type="common">Marssonina leaf spot fungus</name>
    <dbReference type="NCBI Taxonomy" id="1072389"/>
    <lineage>
        <taxon>Eukaryota</taxon>
        <taxon>Fungi</taxon>
        <taxon>Dikarya</taxon>
        <taxon>Ascomycota</taxon>
        <taxon>Pezizomycotina</taxon>
        <taxon>Leotiomycetes</taxon>
        <taxon>Helotiales</taxon>
        <taxon>Drepanopezizaceae</taxon>
        <taxon>Drepanopeziza</taxon>
    </lineage>
</organism>
<evidence type="ECO:0000313" key="10">
    <source>
        <dbReference type="EMBL" id="EKD17810.1"/>
    </source>
</evidence>
<feature type="compositionally biased region" description="Low complexity" evidence="8">
    <location>
        <begin position="667"/>
        <end position="682"/>
    </location>
</feature>
<feature type="compositionally biased region" description="Basic and acidic residues" evidence="8">
    <location>
        <begin position="541"/>
        <end position="570"/>
    </location>
</feature>
<dbReference type="eggNOG" id="ENOG502S0AD">
    <property type="taxonomic scope" value="Eukaryota"/>
</dbReference>
<feature type="compositionally biased region" description="Basic and acidic residues" evidence="8">
    <location>
        <begin position="1109"/>
        <end position="1118"/>
    </location>
</feature>
<feature type="compositionally biased region" description="Basic and acidic residues" evidence="8">
    <location>
        <begin position="1034"/>
        <end position="1049"/>
    </location>
</feature>
<evidence type="ECO:0000256" key="8">
    <source>
        <dbReference type="SAM" id="MobiDB-lite"/>
    </source>
</evidence>
<comment type="similarity">
    <text evidence="3">Belongs to the INCENP family.</text>
</comment>
<feature type="compositionally biased region" description="Acidic residues" evidence="8">
    <location>
        <begin position="250"/>
        <end position="268"/>
    </location>
</feature>
<comment type="subcellular location">
    <subcellularLocation>
        <location evidence="2">Cytoplasm</location>
        <location evidence="2">Cytoskeleton</location>
        <location evidence="2">Spindle</location>
    </subcellularLocation>
    <subcellularLocation>
        <location evidence="1">Nucleus</location>
    </subcellularLocation>
</comment>
<feature type="compositionally biased region" description="Low complexity" evidence="8">
    <location>
        <begin position="826"/>
        <end position="841"/>
    </location>
</feature>
<protein>
    <submittedName>
        <fullName evidence="10">Inner centromere protein</fullName>
    </submittedName>
</protein>
<keyword evidence="5" id="KW-0159">Chromosome partition</keyword>
<keyword evidence="4" id="KW-0963">Cytoplasm</keyword>
<keyword evidence="11" id="KW-1185">Reference proteome</keyword>
<evidence type="ECO:0000256" key="6">
    <source>
        <dbReference type="ARBA" id="ARBA00023212"/>
    </source>
</evidence>
<feature type="region of interest" description="Disordered" evidence="8">
    <location>
        <begin position="122"/>
        <end position="649"/>
    </location>
</feature>
<dbReference type="EMBL" id="JH921435">
    <property type="protein sequence ID" value="EKD17810.1"/>
    <property type="molecule type" value="Genomic_DNA"/>
</dbReference>
<feature type="compositionally biased region" description="Acidic residues" evidence="8">
    <location>
        <begin position="196"/>
        <end position="208"/>
    </location>
</feature>
<feature type="compositionally biased region" description="Basic and acidic residues" evidence="8">
    <location>
        <begin position="795"/>
        <end position="814"/>
    </location>
</feature>
<keyword evidence="6" id="KW-0206">Cytoskeleton</keyword>
<feature type="compositionally biased region" description="Polar residues" evidence="8">
    <location>
        <begin position="580"/>
        <end position="599"/>
    </location>
</feature>
<name>K1WJH0_MARBU</name>
<dbReference type="HOGENOM" id="CLU_003318_1_0_1"/>
<sequence length="1397" mass="154150">MAPLRGNARLQVGSTSWVTEERTSSLQIAQAETEEFTFSARNEVDWLNEHMAEIFSENQVNVAEIFKTPGKLRGKTPRTAKKINPLEGRAPLSDVFSATPQARASPFKQIRFERPVSTFRVAEDPVDKDEQLLPTTSKAQHKSPTRAAHNAFDSGYHGSQADEATQPNELHARHQTARVSPDKPAAVESSPSPESQDGEDEEDEEDENVVILSRDTEEPEEDEERRAPEESFETAKEEGTRNVTGRVDVESEVEEESEDEMNNQEPEEPLYPVLESPLQDRNAPASPQKRSPQKSSPVRQSPVRQSPVKLSPTKNIQLDSDEAEEDVVEEEVPEEDDVHMDDAPSPSEGSSPIRPIVRKSSLNFASLPAREPLTTKKSIGNRVSRTSQLEQSRTSYYGRTTGGRSLGTSRPEDGDSDDEMDVDELAHDDAGTNMSRLHNKTSTQRLQDQISKLGQSQTGVRPSKSFASSLAQSQPIQPIQAATAQEVPPKSPERQKSPERKSRLPGAFPDDEEDSWIGPPPPQPVVEPSIFSPRPALSKSHTADVMEQIHAKDSVGRSEFNIPKRGEKQRNASPVREPNISDQTTSSLAQSKSVSTSVLKSPKKVGESPGQKKPISVSNPTPPVHTVDEEEDMSPLKSPSRNFKGSPLKAAKDKFSSILKTSRGLFASSAAVSAEAKSSALSPTRIGMNDNPSLEDVLSQTKTKSPSYPKLDSHHIDSQQSLHRPASPPKASARRTRASTEREEKRKEAEAREAKEIKDAQKMDDELDKVRLKVREDARVYHQEQERVATMQKEVMARKEQEKQAKASRADLSRATRNSPRKTKAQLEAEGIAAAAAGTDELAGKDAEMSESSSSQAMPPPARPKSQIGRPAAKRPLKAATSQPALKGKPTVIRVDTGSQRGHHHHPSNSTLSASLQDSLNSSTSLQSAPSHGLRHKASTSSIQSKASTNGFRSAASRALESAARKKEQDELAAQRKREAKLEVERQRAAIKEGERRKEEQLRRQEVERQREVRRENERAAAIADAKKTASRQLIEKRRLEMEKAKETRAPPPAARAPPGGDLDKALPPVPQQGLQSKRVIPAQRSQEEMGRPVSSMHHSTKAPPKRPLQHDADDYHTSRPGLQRNAPSHHEQQSKRARTTEEFDDDDNMTDDHPKMTAPPIRQSSVRQKVRVNKHVSEFSADFTKEAPTKSLFPSGYASVPHNSSLQRSTVISQQHQMNQSKPMHPMDMAQVSKAPIAFASSSGQPYKTPARPGAPNGSGKSGAKSAAKSSPRFQDGEGIELPEILTDSEDEDEDADADAKANDFPAVEWTNSPALRERLITQEGINPADIFGLPGALNMEEVFSKSKDRFHKFRARTSSANWTGQDRLTEDEIRKDLEGRDKLRRQGGWTYDSMV</sequence>
<feature type="compositionally biased region" description="Basic and acidic residues" evidence="8">
    <location>
        <begin position="122"/>
        <end position="131"/>
    </location>
</feature>
<feature type="compositionally biased region" description="Low complexity" evidence="8">
    <location>
        <begin position="953"/>
        <end position="962"/>
    </location>
</feature>
<dbReference type="InterPro" id="IPR005635">
    <property type="entry name" value="Inner_centromere_prot_ARK-bd"/>
</dbReference>
<dbReference type="GO" id="GO:0005634">
    <property type="term" value="C:nucleus"/>
    <property type="evidence" value="ECO:0007669"/>
    <property type="project" value="UniProtKB-SubCell"/>
</dbReference>
<feature type="compositionally biased region" description="Basic and acidic residues" evidence="8">
    <location>
        <begin position="224"/>
        <end position="240"/>
    </location>
</feature>
<dbReference type="Proteomes" id="UP000006753">
    <property type="component" value="Unassembled WGS sequence"/>
</dbReference>
<feature type="compositionally biased region" description="Basic and acidic residues" evidence="8">
    <location>
        <begin position="738"/>
        <end position="787"/>
    </location>
</feature>
<dbReference type="OMA" id="PVPKWAQ"/>
<feature type="compositionally biased region" description="Basic and acidic residues" evidence="8">
    <location>
        <begin position="1129"/>
        <end position="1142"/>
    </location>
</feature>
<proteinExistence type="inferred from homology"/>
<dbReference type="STRING" id="1072389.K1WJH0"/>
<evidence type="ECO:0000256" key="4">
    <source>
        <dbReference type="ARBA" id="ARBA00022490"/>
    </source>
</evidence>
<reference evidence="10 11" key="1">
    <citation type="journal article" date="2012" name="BMC Genomics">
        <title>Sequencing the genome of Marssonina brunnea reveals fungus-poplar co-evolution.</title>
        <authorList>
            <person name="Zhu S."/>
            <person name="Cao Y.-Z."/>
            <person name="Jiang C."/>
            <person name="Tan B.-Y."/>
            <person name="Wang Z."/>
            <person name="Feng S."/>
            <person name="Zhang L."/>
            <person name="Su X.-H."/>
            <person name="Brejova B."/>
            <person name="Vinar T."/>
            <person name="Xu M."/>
            <person name="Wang M.-X."/>
            <person name="Zhang S.-G."/>
            <person name="Huang M.-R."/>
            <person name="Wu R."/>
            <person name="Zhou Y."/>
        </authorList>
    </citation>
    <scope>NUCLEOTIDE SEQUENCE [LARGE SCALE GENOMIC DNA]</scope>
    <source>
        <strain evidence="10 11">MB_m1</strain>
    </source>
</reference>
<feature type="compositionally biased region" description="Polar residues" evidence="8">
    <location>
        <begin position="908"/>
        <end position="930"/>
    </location>
</feature>
<gene>
    <name evidence="10" type="ORF">MBM_04179</name>
</gene>
<feature type="compositionally biased region" description="Low complexity" evidence="8">
    <location>
        <begin position="1259"/>
        <end position="1272"/>
    </location>
</feature>
<evidence type="ECO:0000256" key="5">
    <source>
        <dbReference type="ARBA" id="ARBA00022829"/>
    </source>
</evidence>
<feature type="compositionally biased region" description="Polar residues" evidence="8">
    <location>
        <begin position="432"/>
        <end position="460"/>
    </location>
</feature>
<feature type="compositionally biased region" description="Basic and acidic residues" evidence="8">
    <location>
        <begin position="491"/>
        <end position="502"/>
    </location>
</feature>
<feature type="region of interest" description="Disordered" evidence="8">
    <location>
        <begin position="1242"/>
        <end position="1310"/>
    </location>
</feature>
<feature type="compositionally biased region" description="Acidic residues" evidence="8">
    <location>
        <begin position="319"/>
        <end position="339"/>
    </location>
</feature>
<feature type="compositionally biased region" description="Polar residues" evidence="8">
    <location>
        <begin position="939"/>
        <end position="952"/>
    </location>
</feature>
<keyword evidence="7" id="KW-0539">Nucleus</keyword>
<dbReference type="PANTHER" id="PTHR13142:SF1">
    <property type="entry name" value="INNER CENTROMERE PROTEIN"/>
    <property type="match status" value="1"/>
</dbReference>
<accession>K1WJH0</accession>